<sequence>MKDYTIDKVNWNTKRGRGHVLRNATVYNYFRSIINYLEQKNLTVTPILNPGEEINAQTQIKASHLTEQGMLLFTTSYDRWVNEVLEQKIAPDDYSLLDDALNKIRGLQLQY</sequence>
<dbReference type="OrthoDB" id="684992at2"/>
<reference evidence="1 2" key="1">
    <citation type="submission" date="2016-10" db="EMBL/GenBank/DDBJ databases">
        <authorList>
            <person name="de Groot N.N."/>
        </authorList>
    </citation>
    <scope>NUCLEOTIDE SEQUENCE [LARGE SCALE GENOMIC DNA]</scope>
    <source>
        <strain evidence="1 2">DSM 21039</strain>
    </source>
</reference>
<accession>A0A1H7VXE5</accession>
<proteinExistence type="predicted"/>
<keyword evidence="2" id="KW-1185">Reference proteome</keyword>
<dbReference type="RefSeq" id="WP_089913310.1">
    <property type="nucleotide sequence ID" value="NZ_FOBB01000003.1"/>
</dbReference>
<dbReference type="EMBL" id="FOBB01000003">
    <property type="protein sequence ID" value="SEM13468.1"/>
    <property type="molecule type" value="Genomic_DNA"/>
</dbReference>
<dbReference type="Proteomes" id="UP000198984">
    <property type="component" value="Unassembled WGS sequence"/>
</dbReference>
<protein>
    <submittedName>
        <fullName evidence="1">Uncharacterized protein</fullName>
    </submittedName>
</protein>
<evidence type="ECO:0000313" key="1">
    <source>
        <dbReference type="EMBL" id="SEM13468.1"/>
    </source>
</evidence>
<name>A0A1H7VXE5_9BACT</name>
<gene>
    <name evidence="1" type="ORF">SAMN04488505_103471</name>
</gene>
<evidence type="ECO:0000313" key="2">
    <source>
        <dbReference type="Proteomes" id="UP000198984"/>
    </source>
</evidence>
<organism evidence="1 2">
    <name type="scientific">Chitinophaga rupis</name>
    <dbReference type="NCBI Taxonomy" id="573321"/>
    <lineage>
        <taxon>Bacteria</taxon>
        <taxon>Pseudomonadati</taxon>
        <taxon>Bacteroidota</taxon>
        <taxon>Chitinophagia</taxon>
        <taxon>Chitinophagales</taxon>
        <taxon>Chitinophagaceae</taxon>
        <taxon>Chitinophaga</taxon>
    </lineage>
</organism>
<dbReference type="AlphaFoldDB" id="A0A1H7VXE5"/>